<name>A0ABD7YWX6_9LACO</name>
<protein>
    <submittedName>
        <fullName evidence="1">AbrB family transcriptional regulator</fullName>
    </submittedName>
</protein>
<dbReference type="AlphaFoldDB" id="A0ABD7YWX6"/>
<dbReference type="Gene3D" id="2.10.260.10">
    <property type="match status" value="1"/>
</dbReference>
<dbReference type="Proteomes" id="UP001224533">
    <property type="component" value="Plasmid unnamed1"/>
</dbReference>
<dbReference type="RefSeq" id="WP_283474813.1">
    <property type="nucleotide sequence ID" value="NZ_CP114502.1"/>
</dbReference>
<proteinExistence type="predicted"/>
<geneLocation type="plasmid" evidence="1 2">
    <name>unnamed1</name>
</geneLocation>
<sequence length="82" mass="9309">MKQIKVRNIGNSVGIILPKELGLINGDIIQAEKKGNLFILDTSKVAREHDKKLVEDSFADFEKELIISESQMKDTFGKYGWQ</sequence>
<dbReference type="EMBL" id="CP114510">
    <property type="protein sequence ID" value="WHS18620.1"/>
    <property type="molecule type" value="Genomic_DNA"/>
</dbReference>
<accession>A0ABD7YWX6</accession>
<evidence type="ECO:0000313" key="2">
    <source>
        <dbReference type="Proteomes" id="UP001224533"/>
    </source>
</evidence>
<organism evidence="1 2">
    <name type="scientific">Ligilactobacillus salivarius</name>
    <dbReference type="NCBI Taxonomy" id="1624"/>
    <lineage>
        <taxon>Bacteria</taxon>
        <taxon>Bacillati</taxon>
        <taxon>Bacillota</taxon>
        <taxon>Bacilli</taxon>
        <taxon>Lactobacillales</taxon>
        <taxon>Lactobacillaceae</taxon>
        <taxon>Ligilactobacillus</taxon>
    </lineage>
</organism>
<evidence type="ECO:0000313" key="1">
    <source>
        <dbReference type="EMBL" id="WHS18620.1"/>
    </source>
</evidence>
<reference evidence="1 2" key="1">
    <citation type="submission" date="2022-12" db="EMBL/GenBank/DDBJ databases">
        <title>Assessment of beneficial effects and identification of host adaptation-associated genes of Ligilactobacillus salivarius isolated from Meles meles.</title>
        <authorList>
            <person name="Wang Y."/>
        </authorList>
    </citation>
    <scope>NUCLEOTIDE SEQUENCE [LARGE SCALE GENOMIC DNA]</scope>
    <source>
        <strain evidence="1 2">S35</strain>
        <plasmid evidence="1 2">unnamed1</plasmid>
    </source>
</reference>
<keyword evidence="1" id="KW-0614">Plasmid</keyword>
<gene>
    <name evidence="1" type="ORF">O2U02_10285</name>
</gene>